<gene>
    <name evidence="2" type="ORF">H7I77_24575</name>
    <name evidence="1" type="ORF">RMCN_1647</name>
</gene>
<dbReference type="EMBL" id="BCTA01000023">
    <property type="protein sequence ID" value="GAT08514.1"/>
    <property type="molecule type" value="Genomic_DNA"/>
</dbReference>
<dbReference type="RefSeq" id="WP_014805441.1">
    <property type="nucleotide sequence ID" value="NZ_BCTA01000023.1"/>
</dbReference>
<reference evidence="2" key="3">
    <citation type="journal article" date="2022" name="BMC Genomics">
        <title>Comparative genome analysis of mycobacteria focusing on tRNA and non-coding RNA.</title>
        <authorList>
            <person name="Behra P.R.K."/>
            <person name="Pettersson B.M.F."/>
            <person name="Ramesh M."/>
            <person name="Das S."/>
            <person name="Dasgupta S."/>
            <person name="Kirsebom L.A."/>
        </authorList>
    </citation>
    <scope>NUCLEOTIDE SEQUENCE</scope>
    <source>
        <strain evidence="2">DSM 44203</strain>
    </source>
</reference>
<protein>
    <submittedName>
        <fullName evidence="2">Uncharacterized protein</fullName>
    </submittedName>
</protein>
<name>A0AAW5SSD6_MYCNV</name>
<evidence type="ECO:0000313" key="3">
    <source>
        <dbReference type="Proteomes" id="UP000069773"/>
    </source>
</evidence>
<dbReference type="Proteomes" id="UP001207528">
    <property type="component" value="Unassembled WGS sequence"/>
</dbReference>
<evidence type="ECO:0000313" key="2">
    <source>
        <dbReference type="EMBL" id="MCV7026492.1"/>
    </source>
</evidence>
<proteinExistence type="predicted"/>
<dbReference type="EMBL" id="JACKTI010000066">
    <property type="protein sequence ID" value="MCV7026492.1"/>
    <property type="molecule type" value="Genomic_DNA"/>
</dbReference>
<evidence type="ECO:0000313" key="4">
    <source>
        <dbReference type="Proteomes" id="UP001207528"/>
    </source>
</evidence>
<evidence type="ECO:0000313" key="1">
    <source>
        <dbReference type="EMBL" id="GAT08514.1"/>
    </source>
</evidence>
<reference evidence="1 3" key="1">
    <citation type="journal article" date="2016" name="Genome Announc.">
        <title>Draft Genome Sequences of Five Rapidly Growing Mycobacterium Species, M. thermoresistibile, M. fortuitum subsp. acetamidolyticum, M. canariasense, M. brisbanense, and M. novocastrense.</title>
        <authorList>
            <person name="Katahira K."/>
            <person name="Ogura Y."/>
            <person name="Gotoh Y."/>
            <person name="Hayashi T."/>
        </authorList>
    </citation>
    <scope>NUCLEOTIDE SEQUENCE [LARGE SCALE GENOMIC DNA]</scope>
    <source>
        <strain evidence="1 3">JCM18114</strain>
    </source>
</reference>
<sequence>MAIVECEVYRRPDPERGCEMTVTKGAVPGHGRDRNPTCCCGHTMEKVR</sequence>
<organism evidence="2 4">
    <name type="scientific">Mycolicibacterium novocastrense</name>
    <name type="common">Mycobacterium novocastrense</name>
    <dbReference type="NCBI Taxonomy" id="59813"/>
    <lineage>
        <taxon>Bacteria</taxon>
        <taxon>Bacillati</taxon>
        <taxon>Actinomycetota</taxon>
        <taxon>Actinomycetes</taxon>
        <taxon>Mycobacteriales</taxon>
        <taxon>Mycobacteriaceae</taxon>
        <taxon>Mycolicibacterium</taxon>
    </lineage>
</organism>
<comment type="caution">
    <text evidence="2">The sequence shown here is derived from an EMBL/GenBank/DDBJ whole genome shotgun (WGS) entry which is preliminary data.</text>
</comment>
<accession>A0AAW5SSD6</accession>
<dbReference type="AlphaFoldDB" id="A0AAW5SSD6"/>
<dbReference type="Proteomes" id="UP000069773">
    <property type="component" value="Unassembled WGS sequence"/>
</dbReference>
<keyword evidence="3" id="KW-1185">Reference proteome</keyword>
<reference evidence="2" key="2">
    <citation type="submission" date="2020-07" db="EMBL/GenBank/DDBJ databases">
        <authorList>
            <person name="Pettersson B.M.F."/>
            <person name="Behra P.R.K."/>
            <person name="Ramesh M."/>
            <person name="Das S."/>
            <person name="Dasgupta S."/>
            <person name="Kirsebom L.A."/>
        </authorList>
    </citation>
    <scope>NUCLEOTIDE SEQUENCE</scope>
    <source>
        <strain evidence="2">DSM 44203</strain>
    </source>
</reference>